<dbReference type="InterPro" id="IPR027417">
    <property type="entry name" value="P-loop_NTPase"/>
</dbReference>
<dbReference type="PROSITE" id="PS00211">
    <property type="entry name" value="ABC_TRANSPORTER_1"/>
    <property type="match status" value="1"/>
</dbReference>
<evidence type="ECO:0000256" key="2">
    <source>
        <dbReference type="ARBA" id="ARBA00022692"/>
    </source>
</evidence>
<evidence type="ECO:0000256" key="6">
    <source>
        <dbReference type="ARBA" id="ARBA00023136"/>
    </source>
</evidence>
<feature type="domain" description="ABC transporter" evidence="8">
    <location>
        <begin position="341"/>
        <end position="574"/>
    </location>
</feature>
<comment type="caution">
    <text evidence="10">The sequence shown here is derived from an EMBL/GenBank/DDBJ whole genome shotgun (WGS) entry which is preliminary data.</text>
</comment>
<organism evidence="10 11">
    <name type="scientific">Dyella acidiphila</name>
    <dbReference type="NCBI Taxonomy" id="2775866"/>
    <lineage>
        <taxon>Bacteria</taxon>
        <taxon>Pseudomonadati</taxon>
        <taxon>Pseudomonadota</taxon>
        <taxon>Gammaproteobacteria</taxon>
        <taxon>Lysobacterales</taxon>
        <taxon>Rhodanobacteraceae</taxon>
        <taxon>Dyella</taxon>
    </lineage>
</organism>
<dbReference type="SUPFAM" id="SSF52540">
    <property type="entry name" value="P-loop containing nucleoside triphosphate hydrolases"/>
    <property type="match status" value="1"/>
</dbReference>
<dbReference type="InterPro" id="IPR014216">
    <property type="entry name" value="ABC_transptr_CydD"/>
</dbReference>
<keyword evidence="3" id="KW-0547">Nucleotide-binding</keyword>
<dbReference type="RefSeq" id="WP_192553827.1">
    <property type="nucleotide sequence ID" value="NZ_JACZZA010000001.1"/>
</dbReference>
<dbReference type="Pfam" id="PF00664">
    <property type="entry name" value="ABC_membrane"/>
    <property type="match status" value="1"/>
</dbReference>
<dbReference type="SMART" id="SM00382">
    <property type="entry name" value="AAA"/>
    <property type="match status" value="1"/>
</dbReference>
<evidence type="ECO:0000256" key="4">
    <source>
        <dbReference type="ARBA" id="ARBA00022840"/>
    </source>
</evidence>
<dbReference type="Gene3D" id="1.20.1560.10">
    <property type="entry name" value="ABC transporter type 1, transmembrane domain"/>
    <property type="match status" value="1"/>
</dbReference>
<accession>A0ABR9G4M6</accession>
<gene>
    <name evidence="10" type="primary">cydD</name>
    <name evidence="10" type="ORF">IGX34_01135</name>
</gene>
<dbReference type="InterPro" id="IPR036640">
    <property type="entry name" value="ABC1_TM_sf"/>
</dbReference>
<evidence type="ECO:0000256" key="1">
    <source>
        <dbReference type="ARBA" id="ARBA00004651"/>
    </source>
</evidence>
<evidence type="ECO:0000259" key="8">
    <source>
        <dbReference type="PROSITE" id="PS50893"/>
    </source>
</evidence>
<proteinExistence type="predicted"/>
<dbReference type="PROSITE" id="PS50893">
    <property type="entry name" value="ABC_TRANSPORTER_2"/>
    <property type="match status" value="1"/>
</dbReference>
<keyword evidence="6 7" id="KW-0472">Membrane</keyword>
<keyword evidence="2 7" id="KW-0812">Transmembrane</keyword>
<dbReference type="SUPFAM" id="SSF90123">
    <property type="entry name" value="ABC transporter transmembrane region"/>
    <property type="match status" value="1"/>
</dbReference>
<dbReference type="InterPro" id="IPR003439">
    <property type="entry name" value="ABC_transporter-like_ATP-bd"/>
</dbReference>
<dbReference type="EMBL" id="JACZZA010000001">
    <property type="protein sequence ID" value="MBE1158968.1"/>
    <property type="molecule type" value="Genomic_DNA"/>
</dbReference>
<keyword evidence="11" id="KW-1185">Reference proteome</keyword>
<protein>
    <submittedName>
        <fullName evidence="10">Thiol reductant ABC exporter subunit CydD</fullName>
    </submittedName>
</protein>
<feature type="transmembrane region" description="Helical" evidence="7">
    <location>
        <begin position="163"/>
        <end position="183"/>
    </location>
</feature>
<dbReference type="PROSITE" id="PS50929">
    <property type="entry name" value="ABC_TM1F"/>
    <property type="match status" value="1"/>
</dbReference>
<dbReference type="InterPro" id="IPR011527">
    <property type="entry name" value="ABC1_TM_dom"/>
</dbReference>
<dbReference type="Pfam" id="PF00005">
    <property type="entry name" value="ABC_tran"/>
    <property type="match status" value="1"/>
</dbReference>
<dbReference type="InterPro" id="IPR017871">
    <property type="entry name" value="ABC_transporter-like_CS"/>
</dbReference>
<dbReference type="InterPro" id="IPR039421">
    <property type="entry name" value="Type_1_exporter"/>
</dbReference>
<evidence type="ECO:0000313" key="10">
    <source>
        <dbReference type="EMBL" id="MBE1158968.1"/>
    </source>
</evidence>
<keyword evidence="4" id="KW-0067">ATP-binding</keyword>
<evidence type="ECO:0000256" key="3">
    <source>
        <dbReference type="ARBA" id="ARBA00022741"/>
    </source>
</evidence>
<dbReference type="NCBIfam" id="TIGR02857">
    <property type="entry name" value="CydD"/>
    <property type="match status" value="1"/>
</dbReference>
<dbReference type="Proteomes" id="UP000651010">
    <property type="component" value="Unassembled WGS sequence"/>
</dbReference>
<name>A0ABR9G4M6_9GAMM</name>
<dbReference type="Gene3D" id="3.40.50.300">
    <property type="entry name" value="P-loop containing nucleotide triphosphate hydrolases"/>
    <property type="match status" value="1"/>
</dbReference>
<evidence type="ECO:0000259" key="9">
    <source>
        <dbReference type="PROSITE" id="PS50929"/>
    </source>
</evidence>
<keyword evidence="5 7" id="KW-1133">Transmembrane helix</keyword>
<reference evidence="10 11" key="1">
    <citation type="submission" date="2020-09" db="EMBL/GenBank/DDBJ databases">
        <title>Dyella sp. 7MK23 isolated from forest soil.</title>
        <authorList>
            <person name="Fu J."/>
        </authorList>
    </citation>
    <scope>NUCLEOTIDE SEQUENCE [LARGE SCALE GENOMIC DNA]</scope>
    <source>
        <strain evidence="10 11">7MK23</strain>
    </source>
</reference>
<sequence>MPLASTSWLRQQARPVRGVLIGGLLAGSAQAALMCAGAWLVAHLLAQAIFHHRALASLWPLLAALLPMALARGALGVAQRRACFDAGAKVSMSVRLALEQRLRALGPLWAAQQSRGDIVTRLVDGIDALVPYYAGYLPQLAFAAIVPAIILACALPADAWSALVLVATAPLIPVFMLLAGRAAEQASQRRWKRLRRMGAHFMDALAGLTTLRLFRAVAREETFLAATGEAYRRETMAVLRIAFLSAVVLEFFATVSIAVVAVLVGFRLLWGKLDFESGLFVLLLAPEFFLPLRALGTQRHRKMEAAAAAEDLTALLQTTAAPAAGALPATSQSIASTQIGIAFEHVSFGYGAGDVVRDVSLAIAAGERLTVVGTTGSGKSTLLSLLMSMATPRDGRILINGEDLTGLDLDGWRRHIAWVPQRAHVFHGTLRDNLLLAAPAASAWQLERALHAAALAPVVARLPRGLDTPLGEHGRGLSGGERQRLSLARAWLRDTPLLLLDEPTQHLDAATALQIDTALAQLAQGRTVIRIAHRLDAIGAHEQVAVMAAGRVVETGRAETLRHAHGAFARLLAADRAA</sequence>
<feature type="transmembrane region" description="Helical" evidence="7">
    <location>
        <begin position="241"/>
        <end position="266"/>
    </location>
</feature>
<feature type="transmembrane region" description="Helical" evidence="7">
    <location>
        <begin position="54"/>
        <end position="71"/>
    </location>
</feature>
<evidence type="ECO:0000313" key="11">
    <source>
        <dbReference type="Proteomes" id="UP000651010"/>
    </source>
</evidence>
<evidence type="ECO:0000256" key="7">
    <source>
        <dbReference type="SAM" id="Phobius"/>
    </source>
</evidence>
<feature type="transmembrane region" description="Helical" evidence="7">
    <location>
        <begin position="20"/>
        <end position="42"/>
    </location>
</feature>
<comment type="subcellular location">
    <subcellularLocation>
        <location evidence="1">Cell membrane</location>
        <topology evidence="1">Multi-pass membrane protein</topology>
    </subcellularLocation>
</comment>
<dbReference type="PANTHER" id="PTHR24221:SF590">
    <property type="entry name" value="COMPONENT LINKED WITH THE ASSEMBLY OF CYTOCHROME' TRANSPORT TRANSMEMBRANE ATP-BINDING PROTEIN ABC TRANSPORTER CYDD-RELATED"/>
    <property type="match status" value="1"/>
</dbReference>
<dbReference type="PANTHER" id="PTHR24221">
    <property type="entry name" value="ATP-BINDING CASSETTE SUB-FAMILY B"/>
    <property type="match status" value="1"/>
</dbReference>
<feature type="transmembrane region" description="Helical" evidence="7">
    <location>
        <begin position="140"/>
        <end position="157"/>
    </location>
</feature>
<evidence type="ECO:0000256" key="5">
    <source>
        <dbReference type="ARBA" id="ARBA00022989"/>
    </source>
</evidence>
<dbReference type="CDD" id="cd18584">
    <property type="entry name" value="ABC_6TM_AarD_CydD"/>
    <property type="match status" value="1"/>
</dbReference>
<dbReference type="InterPro" id="IPR003593">
    <property type="entry name" value="AAA+_ATPase"/>
</dbReference>
<feature type="domain" description="ABC transmembrane type-1" evidence="9">
    <location>
        <begin position="21"/>
        <end position="298"/>
    </location>
</feature>